<dbReference type="RefSeq" id="XP_033387974.1">
    <property type="nucleotide sequence ID" value="XM_033527171.1"/>
</dbReference>
<evidence type="ECO:0000313" key="3">
    <source>
        <dbReference type="Proteomes" id="UP000799778"/>
    </source>
</evidence>
<sequence length="87" mass="9674">MAMYLFWEASQARAHAVVRTNRPKRAMRCVDLTVTITLASLRTCSPFPNGARSRAQEPQSKSGKGPIRETRLTVAAVLFLLLTGDRE</sequence>
<reference evidence="2" key="1">
    <citation type="journal article" date="2020" name="Stud. Mycol.">
        <title>101 Dothideomycetes genomes: a test case for predicting lifestyles and emergence of pathogens.</title>
        <authorList>
            <person name="Haridas S."/>
            <person name="Albert R."/>
            <person name="Binder M."/>
            <person name="Bloem J."/>
            <person name="Labutti K."/>
            <person name="Salamov A."/>
            <person name="Andreopoulos B."/>
            <person name="Baker S."/>
            <person name="Barry K."/>
            <person name="Bills G."/>
            <person name="Bluhm B."/>
            <person name="Cannon C."/>
            <person name="Castanera R."/>
            <person name="Culley D."/>
            <person name="Daum C."/>
            <person name="Ezra D."/>
            <person name="Gonzalez J."/>
            <person name="Henrissat B."/>
            <person name="Kuo A."/>
            <person name="Liang C."/>
            <person name="Lipzen A."/>
            <person name="Lutzoni F."/>
            <person name="Magnuson J."/>
            <person name="Mondo S."/>
            <person name="Nolan M."/>
            <person name="Ohm R."/>
            <person name="Pangilinan J."/>
            <person name="Park H.-J."/>
            <person name="Ramirez L."/>
            <person name="Alfaro M."/>
            <person name="Sun H."/>
            <person name="Tritt A."/>
            <person name="Yoshinaga Y."/>
            <person name="Zwiers L.-H."/>
            <person name="Turgeon B."/>
            <person name="Goodwin S."/>
            <person name="Spatafora J."/>
            <person name="Crous P."/>
            <person name="Grigoriev I."/>
        </authorList>
    </citation>
    <scope>NUCLEOTIDE SEQUENCE</scope>
    <source>
        <strain evidence="2">CBS 175.79</strain>
    </source>
</reference>
<dbReference type="AlphaFoldDB" id="A0A6A5Y263"/>
<evidence type="ECO:0000313" key="2">
    <source>
        <dbReference type="EMBL" id="KAF2019635.1"/>
    </source>
</evidence>
<accession>A0A6A5Y263</accession>
<name>A0A6A5Y263_9PLEO</name>
<dbReference type="Proteomes" id="UP000799778">
    <property type="component" value="Unassembled WGS sequence"/>
</dbReference>
<proteinExistence type="predicted"/>
<gene>
    <name evidence="2" type="ORF">BU24DRAFT_419252</name>
</gene>
<protein>
    <submittedName>
        <fullName evidence="2">Uncharacterized protein</fullName>
    </submittedName>
</protein>
<evidence type="ECO:0000256" key="1">
    <source>
        <dbReference type="SAM" id="MobiDB-lite"/>
    </source>
</evidence>
<feature type="region of interest" description="Disordered" evidence="1">
    <location>
        <begin position="46"/>
        <end position="68"/>
    </location>
</feature>
<dbReference type="GeneID" id="54284568"/>
<keyword evidence="3" id="KW-1185">Reference proteome</keyword>
<organism evidence="2 3">
    <name type="scientific">Aaosphaeria arxii CBS 175.79</name>
    <dbReference type="NCBI Taxonomy" id="1450172"/>
    <lineage>
        <taxon>Eukaryota</taxon>
        <taxon>Fungi</taxon>
        <taxon>Dikarya</taxon>
        <taxon>Ascomycota</taxon>
        <taxon>Pezizomycotina</taxon>
        <taxon>Dothideomycetes</taxon>
        <taxon>Pleosporomycetidae</taxon>
        <taxon>Pleosporales</taxon>
        <taxon>Pleosporales incertae sedis</taxon>
        <taxon>Aaosphaeria</taxon>
    </lineage>
</organism>
<dbReference type="EMBL" id="ML978067">
    <property type="protein sequence ID" value="KAF2019635.1"/>
    <property type="molecule type" value="Genomic_DNA"/>
</dbReference>